<feature type="domain" description="Thioester reductase (TE)" evidence="1">
    <location>
        <begin position="3"/>
        <end position="64"/>
    </location>
</feature>
<dbReference type="AlphaFoldDB" id="B5XHE9"/>
<dbReference type="InterPro" id="IPR036291">
    <property type="entry name" value="NAD(P)-bd_dom_sf"/>
</dbReference>
<sequence>MASKRGVPITIFRPGAVSSALDTPKHVSKDLLTQLLLVCQKLRLAPREKGLVDFVPADYASKAISLISQDVRAAGKVFHLTHPHPASIPELIAELNSLGAEIKDVPYEEWLKRVIEFSKKNKDENLLSLLPLMTEPIPHVGVSWLEMILNRSVFSCENTIKLLENKNIFPPSIAQLVMKYFF</sequence>
<dbReference type="Pfam" id="PF07993">
    <property type="entry name" value="NAD_binding_4"/>
    <property type="match status" value="1"/>
</dbReference>
<protein>
    <submittedName>
        <fullName evidence="2">Polyketide synthase</fullName>
    </submittedName>
</protein>
<name>B5XHE9_COXBN</name>
<dbReference type="InterPro" id="IPR013120">
    <property type="entry name" value="FAR_NAD-bd"/>
</dbReference>
<dbReference type="KEGG" id="cbd:CBUD_1396a"/>
<evidence type="ECO:0000259" key="1">
    <source>
        <dbReference type="Pfam" id="PF07993"/>
    </source>
</evidence>
<proteinExistence type="predicted"/>
<dbReference type="Proteomes" id="UP000008555">
    <property type="component" value="Chromosome"/>
</dbReference>
<dbReference type="SUPFAM" id="SSF51735">
    <property type="entry name" value="NAD(P)-binding Rossmann-fold domains"/>
    <property type="match status" value="1"/>
</dbReference>
<dbReference type="Gene3D" id="3.40.50.720">
    <property type="entry name" value="NAD(P)-binding Rossmann-like Domain"/>
    <property type="match status" value="1"/>
</dbReference>
<evidence type="ECO:0000313" key="3">
    <source>
        <dbReference type="Proteomes" id="UP000008555"/>
    </source>
</evidence>
<organism evidence="2 3">
    <name type="scientific">Coxiella burnetii (strain Dugway 5J108-111)</name>
    <dbReference type="NCBI Taxonomy" id="434922"/>
    <lineage>
        <taxon>Bacteria</taxon>
        <taxon>Pseudomonadati</taxon>
        <taxon>Pseudomonadota</taxon>
        <taxon>Gammaproteobacteria</taxon>
        <taxon>Legionellales</taxon>
        <taxon>Coxiellaceae</taxon>
        <taxon>Coxiella</taxon>
    </lineage>
</organism>
<evidence type="ECO:0000313" key="2">
    <source>
        <dbReference type="EMBL" id="ACI23169.1"/>
    </source>
</evidence>
<gene>
    <name evidence="2" type="primary">hetM</name>
    <name evidence="2" type="ORF">CBUD_1396a</name>
</gene>
<dbReference type="EMBL" id="CP000733">
    <property type="protein sequence ID" value="ACI23169.1"/>
    <property type="molecule type" value="Genomic_DNA"/>
</dbReference>
<reference evidence="2 3" key="1">
    <citation type="journal article" date="2009" name="Infect. Immun.">
        <title>Comparative genomics reveal extensive transposon-mediated genomic plasticity and diversity among potential effector proteins within the genus Coxiella.</title>
        <authorList>
            <person name="Beare P.A."/>
            <person name="Unsworth N."/>
            <person name="Andoh M."/>
            <person name="Voth D.E."/>
            <person name="Omsland A."/>
            <person name="Gilk S.D."/>
            <person name="Williams K.P."/>
            <person name="Sobral B.W."/>
            <person name="Kupko J.J.III."/>
            <person name="Porcella S.F."/>
            <person name="Samuel J.E."/>
            <person name="Heinzen R.A."/>
        </authorList>
    </citation>
    <scope>NUCLEOTIDE SEQUENCE [LARGE SCALE GENOMIC DNA]</scope>
    <source>
        <strain evidence="2 3">Dugway 5J108-111</strain>
    </source>
</reference>
<accession>B5XHE9</accession>
<dbReference type="HOGENOM" id="CLU_1599965_0_0_6"/>